<proteinExistence type="predicted"/>
<protein>
    <submittedName>
        <fullName evidence="1">Uncharacterized protein</fullName>
    </submittedName>
</protein>
<dbReference type="EMBL" id="MU971347">
    <property type="protein sequence ID" value="KAK9239368.1"/>
    <property type="molecule type" value="Genomic_DNA"/>
</dbReference>
<evidence type="ECO:0000313" key="2">
    <source>
        <dbReference type="Proteomes" id="UP001433508"/>
    </source>
</evidence>
<dbReference type="Proteomes" id="UP001433508">
    <property type="component" value="Unassembled WGS sequence"/>
</dbReference>
<keyword evidence="2" id="KW-1185">Reference proteome</keyword>
<comment type="caution">
    <text evidence="1">The sequence shown here is derived from an EMBL/GenBank/DDBJ whole genome shotgun (WGS) entry which is preliminary data.</text>
</comment>
<accession>A0ACC3T5Z2</accession>
<evidence type="ECO:0000313" key="1">
    <source>
        <dbReference type="EMBL" id="KAK9239368.1"/>
    </source>
</evidence>
<gene>
    <name evidence="1" type="ORF">V1525DRAFT_398615</name>
</gene>
<organism evidence="1 2">
    <name type="scientific">Lipomyces kononenkoae</name>
    <name type="common">Yeast</name>
    <dbReference type="NCBI Taxonomy" id="34357"/>
    <lineage>
        <taxon>Eukaryota</taxon>
        <taxon>Fungi</taxon>
        <taxon>Dikarya</taxon>
        <taxon>Ascomycota</taxon>
        <taxon>Saccharomycotina</taxon>
        <taxon>Lipomycetes</taxon>
        <taxon>Lipomycetales</taxon>
        <taxon>Lipomycetaceae</taxon>
        <taxon>Lipomyces</taxon>
    </lineage>
</organism>
<sequence length="1067" mass="120355">MPTRATSPPSISSASSFVHKPFRFWQRRQDDHASAFSQSKRRRWWSIASLRRFAISLFGFNVFPVTVLAVATYASLLITTYVIQFANPQTSSPAAIAAAPGSYSSSVETAWYDLQVISENIHPYNSHANDYVHDYIVNRTFEIYYKSQPGRIEVDNDYGHNVTFRQSDLWNASAPSGKVIYYESNNVLVKVNGRNPALPAVLVSSHFDSVSTAYGTTDDGTGVVTMLAMVDYYAYAEEPPLRTIIFNFNNAEEFGLYGAEAFFFHPWSELPSTFYNLEGTGAGGRAVLFRATDYGVADHYSAASTPHANSMLQEGFEHGVIRSETDYRAYEDHGLRGMDVAFYTPRSVYHTKGDSIQGTTRGSVEHMLTTSLATVDSMAEDPDIDNSDKSKAVFFDLFGSALFVAPVQTFFIVDTVMLIVTPIILFLLLFGLAKSRKLNLGRRGWGRFPLSIIVSTAILFGVLVGLRYANGLIFYRYVGLPFIALSSLYFVLNFFFLAAANRLHPVRHQKFKILLELYFLWWVVLVYANVEENRMSGTGLYWVTFNFIGVSLALLMDIIALYFEPAAPMYFMARAEVIGSEQRYMEAHDDEIDHISPHSEHDDEDSEDAPLLGETASEQNLSFKKKLDLRGDYVWLFEFLILVPFSVFLTSQIGFLALAAVQQTLQEGGPAIYNVYLSVFVFIIILVYPILPFMHRIHFVVPFVLLLAFTGTFLASCFLFPFSSEAPLKVSFVQQVDLDNLDAGAVVSVTGLKPYVYNVVEDLPSVKNYSKHVYCSDLMASNVEKCQYPGLYPNVTYGYPYDWLNLTTYNSTYNFTDDDVTYTSTSVEWSTYATTATAAPSNTVPSEGWFSTDVVVEKRGMVDVLEEEVVDTSTYYNATIKIFVNNSRSCVMQFSPPFEPFIFTGFAPHDNSTKYNGTGEFRPQQLSFGKYVVTSVSVTTNYTNYTFEEPLTWEDGIDKISMFKLDWYSPFIVSLMWKEKDEVADTTDSPMDYLKVYVGCQWAEWKQGKIPALDELDMYRPAWVAVTKNGNGLVEVWKELDLYDTEYMYFGDETAVEPENGTAGMNV</sequence>
<reference evidence="2" key="1">
    <citation type="journal article" date="2024" name="Front. Bioeng. Biotechnol.">
        <title>Genome-scale model development and genomic sequencing of the oleaginous clade Lipomyces.</title>
        <authorList>
            <person name="Czajka J.J."/>
            <person name="Han Y."/>
            <person name="Kim J."/>
            <person name="Mondo S.J."/>
            <person name="Hofstad B.A."/>
            <person name="Robles A."/>
            <person name="Haridas S."/>
            <person name="Riley R."/>
            <person name="LaButti K."/>
            <person name="Pangilinan J."/>
            <person name="Andreopoulos W."/>
            <person name="Lipzen A."/>
            <person name="Yan J."/>
            <person name="Wang M."/>
            <person name="Ng V."/>
            <person name="Grigoriev I.V."/>
            <person name="Spatafora J.W."/>
            <person name="Magnuson J.K."/>
            <person name="Baker S.E."/>
            <person name="Pomraning K.R."/>
        </authorList>
    </citation>
    <scope>NUCLEOTIDE SEQUENCE [LARGE SCALE GENOMIC DNA]</scope>
    <source>
        <strain evidence="2">CBS 7786</strain>
    </source>
</reference>
<name>A0ACC3T5Z2_LIPKO</name>